<organism evidence="1 2">
    <name type="scientific">Triangularia verruculosa</name>
    <dbReference type="NCBI Taxonomy" id="2587418"/>
    <lineage>
        <taxon>Eukaryota</taxon>
        <taxon>Fungi</taxon>
        <taxon>Dikarya</taxon>
        <taxon>Ascomycota</taxon>
        <taxon>Pezizomycotina</taxon>
        <taxon>Sordariomycetes</taxon>
        <taxon>Sordariomycetidae</taxon>
        <taxon>Sordariales</taxon>
        <taxon>Podosporaceae</taxon>
        <taxon>Triangularia</taxon>
    </lineage>
</organism>
<dbReference type="Proteomes" id="UP001303160">
    <property type="component" value="Unassembled WGS sequence"/>
</dbReference>
<dbReference type="PANTHER" id="PTHR34144:SF5">
    <property type="entry name" value="ALPHA-1,3-MANNOSYLTRANSFERASE CMT1"/>
    <property type="match status" value="1"/>
</dbReference>
<comment type="caution">
    <text evidence="1">The sequence shown here is derived from an EMBL/GenBank/DDBJ whole genome shotgun (WGS) entry which is preliminary data.</text>
</comment>
<keyword evidence="2" id="KW-1185">Reference proteome</keyword>
<reference evidence="1" key="1">
    <citation type="journal article" date="2023" name="Mol. Phylogenet. Evol.">
        <title>Genome-scale phylogeny and comparative genomics of the fungal order Sordariales.</title>
        <authorList>
            <person name="Hensen N."/>
            <person name="Bonometti L."/>
            <person name="Westerberg I."/>
            <person name="Brannstrom I.O."/>
            <person name="Guillou S."/>
            <person name="Cros-Aarteil S."/>
            <person name="Calhoun S."/>
            <person name="Haridas S."/>
            <person name="Kuo A."/>
            <person name="Mondo S."/>
            <person name="Pangilinan J."/>
            <person name="Riley R."/>
            <person name="LaButti K."/>
            <person name="Andreopoulos B."/>
            <person name="Lipzen A."/>
            <person name="Chen C."/>
            <person name="Yan M."/>
            <person name="Daum C."/>
            <person name="Ng V."/>
            <person name="Clum A."/>
            <person name="Steindorff A."/>
            <person name="Ohm R.A."/>
            <person name="Martin F."/>
            <person name="Silar P."/>
            <person name="Natvig D.O."/>
            <person name="Lalanne C."/>
            <person name="Gautier V."/>
            <person name="Ament-Velasquez S.L."/>
            <person name="Kruys A."/>
            <person name="Hutchinson M.I."/>
            <person name="Powell A.J."/>
            <person name="Barry K."/>
            <person name="Miller A.N."/>
            <person name="Grigoriev I.V."/>
            <person name="Debuchy R."/>
            <person name="Gladieux P."/>
            <person name="Hiltunen Thoren M."/>
            <person name="Johannesson H."/>
        </authorList>
    </citation>
    <scope>NUCLEOTIDE SEQUENCE</scope>
    <source>
        <strain evidence="1">CBS 315.58</strain>
    </source>
</reference>
<name>A0AAN6X9T3_9PEZI</name>
<dbReference type="AlphaFoldDB" id="A0AAN6X9T3"/>
<reference evidence="1" key="2">
    <citation type="submission" date="2023-05" db="EMBL/GenBank/DDBJ databases">
        <authorList>
            <consortium name="Lawrence Berkeley National Laboratory"/>
            <person name="Steindorff A."/>
            <person name="Hensen N."/>
            <person name="Bonometti L."/>
            <person name="Westerberg I."/>
            <person name="Brannstrom I.O."/>
            <person name="Guillou S."/>
            <person name="Cros-Aarteil S."/>
            <person name="Calhoun S."/>
            <person name="Haridas S."/>
            <person name="Kuo A."/>
            <person name="Mondo S."/>
            <person name="Pangilinan J."/>
            <person name="Riley R."/>
            <person name="Labutti K."/>
            <person name="Andreopoulos B."/>
            <person name="Lipzen A."/>
            <person name="Chen C."/>
            <person name="Yanf M."/>
            <person name="Daum C."/>
            <person name="Ng V."/>
            <person name="Clum A."/>
            <person name="Ohm R."/>
            <person name="Martin F."/>
            <person name="Silar P."/>
            <person name="Natvig D."/>
            <person name="Lalanne C."/>
            <person name="Gautier V."/>
            <person name="Ament-Velasquez S.L."/>
            <person name="Kruys A."/>
            <person name="Hutchinson M.I."/>
            <person name="Powell A.J."/>
            <person name="Barry K."/>
            <person name="Miller A.N."/>
            <person name="Grigoriev I.V."/>
            <person name="Debuchy R."/>
            <person name="Gladieux P."/>
            <person name="Thoren M.H."/>
            <person name="Johannesson H."/>
        </authorList>
    </citation>
    <scope>NUCLEOTIDE SEQUENCE</scope>
    <source>
        <strain evidence="1">CBS 315.58</strain>
    </source>
</reference>
<proteinExistence type="predicted"/>
<accession>A0AAN6X9T3</accession>
<protein>
    <submittedName>
        <fullName evidence="1">Glycosyltransferase family 69 protein</fullName>
    </submittedName>
</protein>
<gene>
    <name evidence="1" type="ORF">QBC40DRAFT_301152</name>
</gene>
<dbReference type="InterPro" id="IPR021047">
    <property type="entry name" value="Mannosyltransferase_CMT1"/>
</dbReference>
<dbReference type="PANTHER" id="PTHR34144">
    <property type="entry name" value="CHROMOSOME 8, WHOLE GENOME SHOTGUN SEQUENCE"/>
    <property type="match status" value="1"/>
</dbReference>
<evidence type="ECO:0000313" key="2">
    <source>
        <dbReference type="Proteomes" id="UP001303160"/>
    </source>
</evidence>
<sequence>MTRRLLAFILPAGGLLFLAFTLWLGREQISSIPRLSFWRPQTTTQTPVSPAVSVPSAGTPAITAVSTTTTSASTSGILPQQTQAAYVHAIMNPEDTKLPRLHCPQPDLSRYDYLSETARDAGDSIRYFIALDLRQCVSLLPRLIGSVVEAIRFLGPRNCALSIIEGNSDDGTGEVLAALHPELDALTTTYYFKTSDINPKQGDRIQKLAQLRNMALQPLVNDTESKRFPAKNTNVIFLNDVAICLEDILELVHQQRALGADMTCGMDWTYVGPDPTFYDVWIARGMNGDSFFEIPQDGNWNSAWNLFWNNPNARQRLLSHQPFQVFSCWNGAVVFTATPIIDRTISFRSHREGECLQGEPQLLCKDMWFHGYGKIAVVPTVNLEYSDKNGRRIKEAKGYVSRWVNAPGHSDESIEWQLKPPEKVKCIPTYENQFFEPWNSTQPGT</sequence>
<dbReference type="EMBL" id="MU864012">
    <property type="protein sequence ID" value="KAK4195470.1"/>
    <property type="molecule type" value="Genomic_DNA"/>
</dbReference>
<dbReference type="Pfam" id="PF11735">
    <property type="entry name" value="CAP59_mtransfer"/>
    <property type="match status" value="1"/>
</dbReference>
<evidence type="ECO:0000313" key="1">
    <source>
        <dbReference type="EMBL" id="KAK4195470.1"/>
    </source>
</evidence>